<dbReference type="RefSeq" id="XP_022145474.1">
    <property type="nucleotide sequence ID" value="XM_022289782.1"/>
</dbReference>
<proteinExistence type="predicted"/>
<dbReference type="GeneID" id="111014913"/>
<keyword evidence="1" id="KW-1185">Reference proteome</keyword>
<organism evidence="1 2">
    <name type="scientific">Momordica charantia</name>
    <name type="common">Bitter gourd</name>
    <name type="synonym">Balsam pear</name>
    <dbReference type="NCBI Taxonomy" id="3673"/>
    <lineage>
        <taxon>Eukaryota</taxon>
        <taxon>Viridiplantae</taxon>
        <taxon>Streptophyta</taxon>
        <taxon>Embryophyta</taxon>
        <taxon>Tracheophyta</taxon>
        <taxon>Spermatophyta</taxon>
        <taxon>Magnoliopsida</taxon>
        <taxon>eudicotyledons</taxon>
        <taxon>Gunneridae</taxon>
        <taxon>Pentapetalae</taxon>
        <taxon>rosids</taxon>
        <taxon>fabids</taxon>
        <taxon>Cucurbitales</taxon>
        <taxon>Cucurbitaceae</taxon>
        <taxon>Momordiceae</taxon>
        <taxon>Momordica</taxon>
    </lineage>
</organism>
<sequence>MVVGEQVMEAVVAVGVEAAVAMVQEEQMEVAMEMVEEKEVAQEVEQEDMEVAEEVALVVATAGEVHKEEDMELAERVERVEDVVVVDMHLEKNYYLSWLSANTKIFVLTTNKNYILLS</sequence>
<accession>A0A6J1CVD0</accession>
<gene>
    <name evidence="2" type="primary">LOC111014913</name>
</gene>
<name>A0A6J1CVD0_MOMCH</name>
<protein>
    <submittedName>
        <fullName evidence="2">Uncharacterized protein LOC111014913</fullName>
    </submittedName>
</protein>
<dbReference type="Proteomes" id="UP000504603">
    <property type="component" value="Unplaced"/>
</dbReference>
<dbReference type="KEGG" id="mcha:111014913"/>
<dbReference type="AlphaFoldDB" id="A0A6J1CVD0"/>
<reference evidence="2" key="1">
    <citation type="submission" date="2025-08" db="UniProtKB">
        <authorList>
            <consortium name="RefSeq"/>
        </authorList>
    </citation>
    <scope>IDENTIFICATION</scope>
</reference>
<evidence type="ECO:0000313" key="1">
    <source>
        <dbReference type="Proteomes" id="UP000504603"/>
    </source>
</evidence>
<evidence type="ECO:0000313" key="2">
    <source>
        <dbReference type="RefSeq" id="XP_022145474.1"/>
    </source>
</evidence>